<evidence type="ECO:0000256" key="1">
    <source>
        <dbReference type="SAM" id="Phobius"/>
    </source>
</evidence>
<accession>A0A9D3PZ55</accession>
<evidence type="ECO:0000313" key="2">
    <source>
        <dbReference type="EMBL" id="KAG7472266.1"/>
    </source>
</evidence>
<dbReference type="AlphaFoldDB" id="A0A9D3PZ55"/>
<gene>
    <name evidence="2" type="ORF">MATL_G00107050</name>
</gene>
<dbReference type="EMBL" id="JAFDVH010000008">
    <property type="protein sequence ID" value="KAG7472266.1"/>
    <property type="molecule type" value="Genomic_DNA"/>
</dbReference>
<evidence type="ECO:0000313" key="3">
    <source>
        <dbReference type="Proteomes" id="UP001046870"/>
    </source>
</evidence>
<reference evidence="2" key="1">
    <citation type="submission" date="2021-01" db="EMBL/GenBank/DDBJ databases">
        <authorList>
            <person name="Zahm M."/>
            <person name="Roques C."/>
            <person name="Cabau C."/>
            <person name="Klopp C."/>
            <person name="Donnadieu C."/>
            <person name="Jouanno E."/>
            <person name="Lampietro C."/>
            <person name="Louis A."/>
            <person name="Herpin A."/>
            <person name="Echchiki A."/>
            <person name="Berthelot C."/>
            <person name="Parey E."/>
            <person name="Roest-Crollius H."/>
            <person name="Braasch I."/>
            <person name="Postlethwait J."/>
            <person name="Bobe J."/>
            <person name="Montfort J."/>
            <person name="Bouchez O."/>
            <person name="Begum T."/>
            <person name="Mejri S."/>
            <person name="Adams A."/>
            <person name="Chen W.-J."/>
            <person name="Guiguen Y."/>
        </authorList>
    </citation>
    <scope>NUCLEOTIDE SEQUENCE</scope>
    <source>
        <strain evidence="2">YG-15Mar2019-1</strain>
        <tissue evidence="2">Brain</tissue>
    </source>
</reference>
<comment type="caution">
    <text evidence="2">The sequence shown here is derived from an EMBL/GenBank/DDBJ whole genome shotgun (WGS) entry which is preliminary data.</text>
</comment>
<keyword evidence="3" id="KW-1185">Reference proteome</keyword>
<keyword evidence="1" id="KW-1133">Transmembrane helix</keyword>
<organism evidence="2 3">
    <name type="scientific">Megalops atlanticus</name>
    <name type="common">Tarpon</name>
    <name type="synonym">Clupea gigantea</name>
    <dbReference type="NCBI Taxonomy" id="7932"/>
    <lineage>
        <taxon>Eukaryota</taxon>
        <taxon>Metazoa</taxon>
        <taxon>Chordata</taxon>
        <taxon>Craniata</taxon>
        <taxon>Vertebrata</taxon>
        <taxon>Euteleostomi</taxon>
        <taxon>Actinopterygii</taxon>
        <taxon>Neopterygii</taxon>
        <taxon>Teleostei</taxon>
        <taxon>Elopiformes</taxon>
        <taxon>Megalopidae</taxon>
        <taxon>Megalops</taxon>
    </lineage>
</organism>
<protein>
    <submittedName>
        <fullName evidence="2">Uncharacterized protein</fullName>
    </submittedName>
</protein>
<keyword evidence="1" id="KW-0472">Membrane</keyword>
<keyword evidence="1" id="KW-0812">Transmembrane</keyword>
<dbReference type="Proteomes" id="UP001046870">
    <property type="component" value="Chromosome 8"/>
</dbReference>
<name>A0A9D3PZ55_MEGAT</name>
<proteinExistence type="predicted"/>
<sequence>MTTTIILPITFIILTIPTPNTPSISNIRTPNIHHTPTPMHSTRHTPSIPRSPLMHTTVALPVVPPMPTIVLLLIRMTRRAFGHNRFCEPKLQFCSEGRSSHCWRNTAMAPSRNCTLIA</sequence>
<feature type="transmembrane region" description="Helical" evidence="1">
    <location>
        <begin position="53"/>
        <end position="74"/>
    </location>
</feature>